<comment type="caution">
    <text evidence="1">The sequence shown here is derived from an EMBL/GenBank/DDBJ whole genome shotgun (WGS) entry which is preliminary data.</text>
</comment>
<proteinExistence type="predicted"/>
<reference evidence="1 2" key="1">
    <citation type="journal article" date="2019" name="Sci. Rep.">
        <title>Orb-weaving spider Araneus ventricosus genome elucidates the spidroin gene catalogue.</title>
        <authorList>
            <person name="Kono N."/>
            <person name="Nakamura H."/>
            <person name="Ohtoshi R."/>
            <person name="Moran D.A.P."/>
            <person name="Shinohara A."/>
            <person name="Yoshida Y."/>
            <person name="Fujiwara M."/>
            <person name="Mori M."/>
            <person name="Tomita M."/>
            <person name="Arakawa K."/>
        </authorList>
    </citation>
    <scope>NUCLEOTIDE SEQUENCE [LARGE SCALE GENOMIC DNA]</scope>
</reference>
<protein>
    <submittedName>
        <fullName evidence="1">Uncharacterized protein</fullName>
    </submittedName>
</protein>
<evidence type="ECO:0000313" key="1">
    <source>
        <dbReference type="EMBL" id="GBN96032.1"/>
    </source>
</evidence>
<sequence length="115" mass="13059">MTLIHPNSAFPKSPSVVLVKQNAAVHAVCPTKPHLNRTRKLRKVNGFFWYRGGIYMTSPVLFDEHPGFKAAWGKHLHFELQSDEDDDQTSIKNTFILSCSQMKTTTKQASRIPSF</sequence>
<dbReference type="EMBL" id="BGPR01026371">
    <property type="protein sequence ID" value="GBN96032.1"/>
    <property type="molecule type" value="Genomic_DNA"/>
</dbReference>
<organism evidence="1 2">
    <name type="scientific">Araneus ventricosus</name>
    <name type="common">Orbweaver spider</name>
    <name type="synonym">Epeira ventricosa</name>
    <dbReference type="NCBI Taxonomy" id="182803"/>
    <lineage>
        <taxon>Eukaryota</taxon>
        <taxon>Metazoa</taxon>
        <taxon>Ecdysozoa</taxon>
        <taxon>Arthropoda</taxon>
        <taxon>Chelicerata</taxon>
        <taxon>Arachnida</taxon>
        <taxon>Araneae</taxon>
        <taxon>Araneomorphae</taxon>
        <taxon>Entelegynae</taxon>
        <taxon>Araneoidea</taxon>
        <taxon>Araneidae</taxon>
        <taxon>Araneus</taxon>
    </lineage>
</organism>
<accession>A0A4Y2T5Z1</accession>
<gene>
    <name evidence="1" type="ORF">AVEN_186373_1</name>
</gene>
<name>A0A4Y2T5Z1_ARAVE</name>
<dbReference type="AlphaFoldDB" id="A0A4Y2T5Z1"/>
<keyword evidence="2" id="KW-1185">Reference proteome</keyword>
<evidence type="ECO:0000313" key="2">
    <source>
        <dbReference type="Proteomes" id="UP000499080"/>
    </source>
</evidence>
<dbReference type="Proteomes" id="UP000499080">
    <property type="component" value="Unassembled WGS sequence"/>
</dbReference>